<dbReference type="Gene3D" id="3.90.1150.10">
    <property type="entry name" value="Aspartate Aminotransferase, domain 1"/>
    <property type="match status" value="1"/>
</dbReference>
<dbReference type="Pfam" id="PF01053">
    <property type="entry name" value="Cys_Met_Meta_PP"/>
    <property type="match status" value="1"/>
</dbReference>
<dbReference type="PANTHER" id="PTHR43500:SF1">
    <property type="entry name" value="CYSTATHIONINE BETA-LYASE-RELATED"/>
    <property type="match status" value="1"/>
</dbReference>
<evidence type="ECO:0000256" key="1">
    <source>
        <dbReference type="ARBA" id="ARBA00001933"/>
    </source>
</evidence>
<dbReference type="STRING" id="190721.ACS15_4875"/>
<dbReference type="GeneID" id="61528789"/>
<protein>
    <submittedName>
        <fullName evidence="9">Cystathionine beta-lyase</fullName>
    </submittedName>
</protein>
<evidence type="ECO:0000256" key="8">
    <source>
        <dbReference type="RuleBase" id="RU362118"/>
    </source>
</evidence>
<keyword evidence="10" id="KW-1185">Reference proteome</keyword>
<reference evidence="10" key="1">
    <citation type="submission" date="2016-06" db="EMBL/GenBank/DDBJ databases">
        <authorList>
            <person name="Xu Y."/>
            <person name="Nagy A."/>
            <person name="Yan X."/>
            <person name="Kim S.W."/>
            <person name="Haley B."/>
            <person name="Liu N.T."/>
            <person name="Nou X."/>
        </authorList>
    </citation>
    <scope>NUCLEOTIDE SEQUENCE [LARGE SCALE GENOMIC DNA]</scope>
    <source>
        <strain evidence="10">ATCC 49129</strain>
    </source>
</reference>
<dbReference type="InterPro" id="IPR015422">
    <property type="entry name" value="PyrdxlP-dep_Trfase_small"/>
</dbReference>
<evidence type="ECO:0000256" key="2">
    <source>
        <dbReference type="ARBA" id="ARBA00009077"/>
    </source>
</evidence>
<dbReference type="InterPro" id="IPR000277">
    <property type="entry name" value="Cys/Met-Metab_PyrdxlP-dep_enz"/>
</dbReference>
<dbReference type="InterPro" id="IPR006233">
    <property type="entry name" value="Cys_b_lyase_bac"/>
</dbReference>
<keyword evidence="4 9" id="KW-0456">Lyase</keyword>
<accession>A0A192A4I3</accession>
<evidence type="ECO:0000256" key="7">
    <source>
        <dbReference type="ARBA" id="ARBA00047625"/>
    </source>
</evidence>
<evidence type="ECO:0000256" key="6">
    <source>
        <dbReference type="ARBA" id="ARBA00047517"/>
    </source>
</evidence>
<dbReference type="NCBIfam" id="TIGR01324">
    <property type="entry name" value="cysta_beta_ly_B"/>
    <property type="match status" value="1"/>
</dbReference>
<dbReference type="GO" id="GO:0019450">
    <property type="term" value="P:L-cysteine catabolic process to pyruvate"/>
    <property type="evidence" value="ECO:0007669"/>
    <property type="project" value="TreeGrafter"/>
</dbReference>
<evidence type="ECO:0000313" key="9">
    <source>
        <dbReference type="EMBL" id="ANJ75263.1"/>
    </source>
</evidence>
<comment type="pathway">
    <text evidence="5">Amino-acid biosynthesis; L-methionine biosynthesis via de novo pathway; L-homocysteine from L-cystathionine: step 1/1.</text>
</comment>
<dbReference type="FunFam" id="3.40.640.10:FF:000046">
    <property type="entry name" value="Cystathionine gamma-lyase"/>
    <property type="match status" value="1"/>
</dbReference>
<dbReference type="InterPro" id="IPR015421">
    <property type="entry name" value="PyrdxlP-dep_Trfase_major"/>
</dbReference>
<comment type="catalytic activity">
    <reaction evidence="6">
        <text>L,L-cystathionine + H2O = L-homocysteine + pyruvate + NH4(+)</text>
        <dbReference type="Rhea" id="RHEA:13965"/>
        <dbReference type="ChEBI" id="CHEBI:15361"/>
        <dbReference type="ChEBI" id="CHEBI:15377"/>
        <dbReference type="ChEBI" id="CHEBI:28938"/>
        <dbReference type="ChEBI" id="CHEBI:58161"/>
        <dbReference type="ChEBI" id="CHEBI:58199"/>
    </reaction>
</comment>
<proteinExistence type="inferred from homology"/>
<dbReference type="SUPFAM" id="SSF53383">
    <property type="entry name" value="PLP-dependent transferases"/>
    <property type="match status" value="1"/>
</dbReference>
<dbReference type="RefSeq" id="WP_064807725.1">
    <property type="nucleotide sequence ID" value="NZ_CP016023.1"/>
</dbReference>
<dbReference type="PANTHER" id="PTHR43500">
    <property type="entry name" value="CYSTATHIONINE BETA-LYASE-RELATED"/>
    <property type="match status" value="1"/>
</dbReference>
<dbReference type="GO" id="GO:0030170">
    <property type="term" value="F:pyridoxal phosphate binding"/>
    <property type="evidence" value="ECO:0007669"/>
    <property type="project" value="InterPro"/>
</dbReference>
<dbReference type="CDD" id="cd00614">
    <property type="entry name" value="CGS_like"/>
    <property type="match status" value="1"/>
</dbReference>
<dbReference type="InterPro" id="IPR015424">
    <property type="entry name" value="PyrdxlP-dep_Trfase"/>
</dbReference>
<gene>
    <name evidence="9" type="ORF">A9Y76_22370</name>
</gene>
<dbReference type="PIRSF" id="PIRSF001434">
    <property type="entry name" value="CGS"/>
    <property type="match status" value="1"/>
</dbReference>
<dbReference type="OrthoDB" id="9805807at2"/>
<evidence type="ECO:0000256" key="5">
    <source>
        <dbReference type="ARBA" id="ARBA00046315"/>
    </source>
</evidence>
<dbReference type="Gene3D" id="3.40.640.10">
    <property type="entry name" value="Type I PLP-dependent aspartate aminotransferase-like (Major domain)"/>
    <property type="match status" value="1"/>
</dbReference>
<dbReference type="GO" id="GO:0047804">
    <property type="term" value="F:cysteine-S-conjugate beta-lyase activity"/>
    <property type="evidence" value="ECO:0007669"/>
    <property type="project" value="UniProtKB-EC"/>
</dbReference>
<dbReference type="EMBL" id="CP016023">
    <property type="protein sequence ID" value="ANJ75263.1"/>
    <property type="molecule type" value="Genomic_DNA"/>
</dbReference>
<organism evidence="9 10">
    <name type="scientific">Ralstonia insidiosa</name>
    <dbReference type="NCBI Taxonomy" id="190721"/>
    <lineage>
        <taxon>Bacteria</taxon>
        <taxon>Pseudomonadati</taxon>
        <taxon>Pseudomonadota</taxon>
        <taxon>Betaproteobacteria</taxon>
        <taxon>Burkholderiales</taxon>
        <taxon>Burkholderiaceae</taxon>
        <taxon>Ralstonia</taxon>
    </lineage>
</organism>
<comment type="cofactor">
    <cofactor evidence="1 8">
        <name>pyridoxal 5'-phosphate</name>
        <dbReference type="ChEBI" id="CHEBI:597326"/>
    </cofactor>
</comment>
<dbReference type="GO" id="GO:0019346">
    <property type="term" value="P:transsulfuration"/>
    <property type="evidence" value="ECO:0007669"/>
    <property type="project" value="InterPro"/>
</dbReference>
<evidence type="ECO:0000313" key="10">
    <source>
        <dbReference type="Proteomes" id="UP000078572"/>
    </source>
</evidence>
<evidence type="ECO:0000256" key="4">
    <source>
        <dbReference type="ARBA" id="ARBA00023239"/>
    </source>
</evidence>
<sequence length="411" mass="43987">MTRTFTRASHNVPEALATRIIHAGSPPFVDGAAPVNVPVERTSTVRHASTAALHDVHARRKAGENIASYGRHGSQTHRALEDALLALEGGVRAFLAPSGLSAISLTFLALLSPGDHVIVTDSIYAPVRRLDAVLLQRLGIEVSYVEPNDGRLEAAIRPHTRLIFTESPGSLLYEIYDLEAIARVARRHDIVLATDNTWASGILFRPLAAGADVSVLAATKYVAGHSDVMLGAVIARTEAVAARIAAAHDVLGLTIGADDAYLALRGVRTLPVRMAQHQRNATRVAQWLQTQPGVGQVFYPALPDDPGHALWKRDFSGANGLVSFVLKDADQYAAERVADALQLFAIGASWGGYESLVTVVAPERLSDHVQWNRSGAVLRLHVGLEDADDLIADLEQALQHAPVAELHAIGG</sequence>
<dbReference type="InterPro" id="IPR054542">
    <property type="entry name" value="Cys_met_metab_PP"/>
</dbReference>
<dbReference type="Proteomes" id="UP000078572">
    <property type="component" value="Chromosome 2"/>
</dbReference>
<dbReference type="PROSITE" id="PS00868">
    <property type="entry name" value="CYS_MET_METAB_PP"/>
    <property type="match status" value="1"/>
</dbReference>
<name>A0A192A4I3_9RALS</name>
<evidence type="ECO:0000256" key="3">
    <source>
        <dbReference type="ARBA" id="ARBA00022898"/>
    </source>
</evidence>
<dbReference type="AlphaFoldDB" id="A0A192A4I3"/>
<comment type="catalytic activity">
    <reaction evidence="7">
        <text>an S-substituted L-cysteine + H2O = a thiol + pyruvate + NH4(+)</text>
        <dbReference type="Rhea" id="RHEA:18121"/>
        <dbReference type="ChEBI" id="CHEBI:15361"/>
        <dbReference type="ChEBI" id="CHEBI:15377"/>
        <dbReference type="ChEBI" id="CHEBI:28938"/>
        <dbReference type="ChEBI" id="CHEBI:29256"/>
        <dbReference type="ChEBI" id="CHEBI:58717"/>
        <dbReference type="EC" id="4.4.1.13"/>
    </reaction>
</comment>
<comment type="similarity">
    <text evidence="2 8">Belongs to the trans-sulfuration enzymes family.</text>
</comment>
<keyword evidence="3 8" id="KW-0663">Pyridoxal phosphate</keyword>